<dbReference type="GO" id="GO:0046872">
    <property type="term" value="F:metal ion binding"/>
    <property type="evidence" value="ECO:0007669"/>
    <property type="project" value="UniProtKB-KW"/>
</dbReference>
<reference evidence="3" key="1">
    <citation type="submission" date="2013-12" db="EMBL/GenBank/DDBJ databases">
        <title>The Genome Sequence of Aphanomyces invadans NJM9701.</title>
        <authorList>
            <consortium name="The Broad Institute Genomics Platform"/>
            <person name="Russ C."/>
            <person name="Tyler B."/>
            <person name="van West P."/>
            <person name="Dieguez-Uribeondo J."/>
            <person name="Young S.K."/>
            <person name="Zeng Q."/>
            <person name="Gargeya S."/>
            <person name="Fitzgerald M."/>
            <person name="Abouelleil A."/>
            <person name="Alvarado L."/>
            <person name="Chapman S.B."/>
            <person name="Gainer-Dewar J."/>
            <person name="Goldberg J."/>
            <person name="Griggs A."/>
            <person name="Gujja S."/>
            <person name="Hansen M."/>
            <person name="Howarth C."/>
            <person name="Imamovic A."/>
            <person name="Ireland A."/>
            <person name="Larimer J."/>
            <person name="McCowan C."/>
            <person name="Murphy C."/>
            <person name="Pearson M."/>
            <person name="Poon T.W."/>
            <person name="Priest M."/>
            <person name="Roberts A."/>
            <person name="Saif S."/>
            <person name="Shea T."/>
            <person name="Sykes S."/>
            <person name="Wortman J."/>
            <person name="Nusbaum C."/>
            <person name="Birren B."/>
        </authorList>
    </citation>
    <scope>NUCLEOTIDE SEQUENCE [LARGE SCALE GENOMIC DNA]</scope>
    <source>
        <strain evidence="3">NJM9701</strain>
    </source>
</reference>
<dbReference type="PROSITE" id="PS51471">
    <property type="entry name" value="FE2OG_OXY"/>
    <property type="match status" value="1"/>
</dbReference>
<gene>
    <name evidence="3" type="ORF">H310_06893</name>
</gene>
<feature type="domain" description="Fe2OG dioxygenase" evidence="2">
    <location>
        <begin position="193"/>
        <end position="309"/>
    </location>
</feature>
<keyword evidence="1" id="KW-0479">Metal-binding</keyword>
<dbReference type="EMBL" id="KI913963">
    <property type="protein sequence ID" value="ETW01332.1"/>
    <property type="molecule type" value="Genomic_DNA"/>
</dbReference>
<dbReference type="Pfam" id="PF14226">
    <property type="entry name" value="DIOX_N"/>
    <property type="match status" value="1"/>
</dbReference>
<dbReference type="eggNOG" id="KOG0143">
    <property type="taxonomic scope" value="Eukaryota"/>
</dbReference>
<keyword evidence="1" id="KW-0408">Iron</keyword>
<dbReference type="OrthoDB" id="288590at2759"/>
<name>A0A024U625_9STRA</name>
<dbReference type="Gene3D" id="2.60.120.330">
    <property type="entry name" value="B-lactam Antibiotic, Isopenicillin N Synthase, Chain"/>
    <property type="match status" value="1"/>
</dbReference>
<keyword evidence="1" id="KW-0560">Oxidoreductase</keyword>
<sequence length="365" mass="40938">MAGRLASTSDVWTPIDISAFVREGSSDEELDQVAREVSHAFETKGFLLISDHGVDAGIVAAVETAALAFFALPDDVKKECFLNRAPVPRGYSACGKENFAILSLKNQRKPNDLVEKFRMGPLQVDATDDYFTASKDAQMMFYPNKWPSPDDMLLQDAMERYYLAMDTLSAVLLRIFARCLDLPQNFFAAKMTRHTSIFSVNYYPAMDQVRQQIQPGQLRLAQHTDVDLFTIVRPDMADAFGCLQIEVASDTGSTWLSVPAVPDTFIVNLGDCLKYWTNDRWMSTSHRVVNPPVDSPTTSRISMAYFVGANYDATLDCLPTCCVDGCRHHGDSLKTYVEWRKGRVRQAMEQLKSTPVSTKKPHMAR</sequence>
<proteinExistence type="inferred from homology"/>
<evidence type="ECO:0000313" key="3">
    <source>
        <dbReference type="EMBL" id="ETW01332.1"/>
    </source>
</evidence>
<dbReference type="AlphaFoldDB" id="A0A024U625"/>
<dbReference type="InterPro" id="IPR027443">
    <property type="entry name" value="IPNS-like_sf"/>
</dbReference>
<dbReference type="InterPro" id="IPR050231">
    <property type="entry name" value="Iron_ascorbate_oxido_reductase"/>
</dbReference>
<dbReference type="PRINTS" id="PR00682">
    <property type="entry name" value="IPNSYNTHASE"/>
</dbReference>
<organism evidence="3">
    <name type="scientific">Aphanomyces invadans</name>
    <dbReference type="NCBI Taxonomy" id="157072"/>
    <lineage>
        <taxon>Eukaryota</taxon>
        <taxon>Sar</taxon>
        <taxon>Stramenopiles</taxon>
        <taxon>Oomycota</taxon>
        <taxon>Saprolegniomycetes</taxon>
        <taxon>Saprolegniales</taxon>
        <taxon>Verrucalvaceae</taxon>
        <taxon>Aphanomyces</taxon>
    </lineage>
</organism>
<dbReference type="SUPFAM" id="SSF51197">
    <property type="entry name" value="Clavaminate synthase-like"/>
    <property type="match status" value="1"/>
</dbReference>
<dbReference type="RefSeq" id="XP_008870330.1">
    <property type="nucleotide sequence ID" value="XM_008872108.1"/>
</dbReference>
<comment type="similarity">
    <text evidence="1">Belongs to the iron/ascorbate-dependent oxidoreductase family.</text>
</comment>
<dbReference type="GeneID" id="20083943"/>
<accession>A0A024U625</accession>
<protein>
    <recommendedName>
        <fullName evidence="2">Fe2OG dioxygenase domain-containing protein</fullName>
    </recommendedName>
</protein>
<dbReference type="Pfam" id="PF03171">
    <property type="entry name" value="2OG-FeII_Oxy"/>
    <property type="match status" value="1"/>
</dbReference>
<dbReference type="PANTHER" id="PTHR47990">
    <property type="entry name" value="2-OXOGLUTARATE (2OG) AND FE(II)-DEPENDENT OXYGENASE SUPERFAMILY PROTEIN-RELATED"/>
    <property type="match status" value="1"/>
</dbReference>
<dbReference type="InterPro" id="IPR026992">
    <property type="entry name" value="DIOX_N"/>
</dbReference>
<dbReference type="GO" id="GO:0016491">
    <property type="term" value="F:oxidoreductase activity"/>
    <property type="evidence" value="ECO:0007669"/>
    <property type="project" value="UniProtKB-KW"/>
</dbReference>
<evidence type="ECO:0000256" key="1">
    <source>
        <dbReference type="RuleBase" id="RU003682"/>
    </source>
</evidence>
<dbReference type="STRING" id="157072.A0A024U625"/>
<dbReference type="InterPro" id="IPR005123">
    <property type="entry name" value="Oxoglu/Fe-dep_dioxygenase_dom"/>
</dbReference>
<dbReference type="VEuPathDB" id="FungiDB:H310_06893"/>
<evidence type="ECO:0000259" key="2">
    <source>
        <dbReference type="PROSITE" id="PS51471"/>
    </source>
</evidence>
<dbReference type="InterPro" id="IPR044861">
    <property type="entry name" value="IPNS-like_FE2OG_OXY"/>
</dbReference>